<dbReference type="Pfam" id="PF14064">
    <property type="entry name" value="HmuY"/>
    <property type="match status" value="1"/>
</dbReference>
<gene>
    <name evidence="1" type="ORF">RKA07_01005</name>
</gene>
<dbReference type="CDD" id="cd12105">
    <property type="entry name" value="HmuY"/>
    <property type="match status" value="1"/>
</dbReference>
<evidence type="ECO:0000313" key="1">
    <source>
        <dbReference type="EMBL" id="MDS1308673.1"/>
    </source>
</evidence>
<organism evidence="1 2">
    <name type="scientific">Marinobacter xiaoshiensis</name>
    <dbReference type="NCBI Taxonomy" id="3073652"/>
    <lineage>
        <taxon>Bacteria</taxon>
        <taxon>Pseudomonadati</taxon>
        <taxon>Pseudomonadota</taxon>
        <taxon>Gammaproteobacteria</taxon>
        <taxon>Pseudomonadales</taxon>
        <taxon>Marinobacteraceae</taxon>
        <taxon>Marinobacter</taxon>
    </lineage>
</organism>
<reference evidence="1" key="1">
    <citation type="submission" date="2023-09" db="EMBL/GenBank/DDBJ databases">
        <title>Marinobacter sediminicola sp. nov. and Marinobacter maritimum sp. nov., isolated from marine sediment.</title>
        <authorList>
            <person name="An J."/>
        </authorList>
    </citation>
    <scope>NUCLEOTIDE SEQUENCE</scope>
    <source>
        <strain evidence="1">F60267</strain>
    </source>
</reference>
<proteinExistence type="predicted"/>
<dbReference type="Proteomes" id="UP001267407">
    <property type="component" value="Unassembled WGS sequence"/>
</dbReference>
<dbReference type="EMBL" id="JAVMBO010000003">
    <property type="protein sequence ID" value="MDS1308673.1"/>
    <property type="molecule type" value="Genomic_DNA"/>
</dbReference>
<sequence length="387" mass="40826">MSGIYRGLGLATAVVLLAGCGGSDNSLGGSDETDGSAQTKRQVVDAKSYSQATYLNLNTGATMQMTVEEAQGRTDWHLSFKRDTVQVNGGASGAGNVAGAVANSQGKFYDDAGEPNFNLLVNATASSEEEALLAEYPEPGSRDWVSDSITNSFGSDWYSYNPDGGIMNANSDNGWLVRSAEGNSYARMRMIEMDFPTRTGEGIKSFTVAFDVQVPGTDTFTQTATFTGSIGAAGGESCFDFDAGSSVDCETSASWDVKLGFAGRDIYLRSNSGTSGDGDGGVFGPFEWTVLEGYLSATIAPASGEDLKSRYAADTTSGVFKATSWYAYDQAGGHLLRPNFRVYLIDTDSTDPEASVYAVQIVGYYGDDGVSGQPIVRWTNASLTAAE</sequence>
<dbReference type="RefSeq" id="WP_310965317.1">
    <property type="nucleotide sequence ID" value="NZ_JAVMBO010000003.1"/>
</dbReference>
<name>A0ABU2HC81_9GAMM</name>
<comment type="caution">
    <text evidence="1">The sequence shown here is derived from an EMBL/GenBank/DDBJ whole genome shotgun (WGS) entry which is preliminary data.</text>
</comment>
<accession>A0ABU2HC81</accession>
<dbReference type="PROSITE" id="PS51257">
    <property type="entry name" value="PROKAR_LIPOPROTEIN"/>
    <property type="match status" value="1"/>
</dbReference>
<evidence type="ECO:0000313" key="2">
    <source>
        <dbReference type="Proteomes" id="UP001267407"/>
    </source>
</evidence>
<protein>
    <submittedName>
        <fullName evidence="1">HmuY family protein</fullName>
    </submittedName>
</protein>
<dbReference type="InterPro" id="IPR025921">
    <property type="entry name" value="HmuY"/>
</dbReference>
<keyword evidence="2" id="KW-1185">Reference proteome</keyword>